<keyword evidence="3" id="KW-1185">Reference proteome</keyword>
<comment type="caution">
    <text evidence="2">The sequence shown here is derived from an EMBL/GenBank/DDBJ whole genome shotgun (WGS) entry which is preliminary data.</text>
</comment>
<dbReference type="CDD" id="cd02851">
    <property type="entry name" value="E_set_GO_C"/>
    <property type="match status" value="1"/>
</dbReference>
<reference evidence="2 3" key="1">
    <citation type="journal article" date="2021" name="Commun. Biol.">
        <title>The genome of Shorea leprosula (Dipterocarpaceae) highlights the ecological relevance of drought in aseasonal tropical rainforests.</title>
        <authorList>
            <person name="Ng K.K.S."/>
            <person name="Kobayashi M.J."/>
            <person name="Fawcett J.A."/>
            <person name="Hatakeyama M."/>
            <person name="Paape T."/>
            <person name="Ng C.H."/>
            <person name="Ang C.C."/>
            <person name="Tnah L.H."/>
            <person name="Lee C.T."/>
            <person name="Nishiyama T."/>
            <person name="Sese J."/>
            <person name="O'Brien M.J."/>
            <person name="Copetti D."/>
            <person name="Mohd Noor M.I."/>
            <person name="Ong R.C."/>
            <person name="Putra M."/>
            <person name="Sireger I.Z."/>
            <person name="Indrioko S."/>
            <person name="Kosugi Y."/>
            <person name="Izuno A."/>
            <person name="Isagi Y."/>
            <person name="Lee S.L."/>
            <person name="Shimizu K.K."/>
        </authorList>
    </citation>
    <scope>NUCLEOTIDE SEQUENCE [LARGE SCALE GENOMIC DNA]</scope>
    <source>
        <strain evidence="2">214</strain>
    </source>
</reference>
<evidence type="ECO:0000313" key="3">
    <source>
        <dbReference type="Proteomes" id="UP001054252"/>
    </source>
</evidence>
<dbReference type="InterPro" id="IPR013783">
    <property type="entry name" value="Ig-like_fold"/>
</dbReference>
<dbReference type="Proteomes" id="UP001054252">
    <property type="component" value="Unassembled WGS sequence"/>
</dbReference>
<dbReference type="InterPro" id="IPR015202">
    <property type="entry name" value="GO-like_E_set"/>
</dbReference>
<dbReference type="EMBL" id="BPVZ01000012">
    <property type="protein sequence ID" value="GKU98420.1"/>
    <property type="molecule type" value="Genomic_DNA"/>
</dbReference>
<dbReference type="AlphaFoldDB" id="A0AAV5IH21"/>
<sequence>MEKFSPQYLDRTRSKERVQIVADAMTTWLKYGEKVMIQVRSPQFQLDKTKLQVTMYSPPFTTHGTSMNQRLVQLGIVDVNSNVFPGIHNIVATGPPSVNIAPPGYYMLFVNFNGVPSVAVWVQIK</sequence>
<dbReference type="PANTHER" id="PTHR32208:SF93">
    <property type="entry name" value="ALDEHYDE OXIDASE GLOX1"/>
    <property type="match status" value="1"/>
</dbReference>
<name>A0AAV5IH21_9ROSI</name>
<feature type="domain" description="Galactose oxidase-like Early set" evidence="1">
    <location>
        <begin position="25"/>
        <end position="124"/>
    </location>
</feature>
<evidence type="ECO:0000259" key="1">
    <source>
        <dbReference type="Pfam" id="PF09118"/>
    </source>
</evidence>
<dbReference type="InterPro" id="IPR014756">
    <property type="entry name" value="Ig_E-set"/>
</dbReference>
<accession>A0AAV5IH21</accession>
<proteinExistence type="predicted"/>
<evidence type="ECO:0000313" key="2">
    <source>
        <dbReference type="EMBL" id="GKU98420.1"/>
    </source>
</evidence>
<protein>
    <recommendedName>
        <fullName evidence="1">Galactose oxidase-like Early set domain-containing protein</fullName>
    </recommendedName>
</protein>
<dbReference type="SUPFAM" id="SSF81296">
    <property type="entry name" value="E set domains"/>
    <property type="match status" value="1"/>
</dbReference>
<dbReference type="Pfam" id="PF09118">
    <property type="entry name" value="GO-like_E_set"/>
    <property type="match status" value="1"/>
</dbReference>
<dbReference type="Gene3D" id="2.60.40.10">
    <property type="entry name" value="Immunoglobulins"/>
    <property type="match status" value="1"/>
</dbReference>
<gene>
    <name evidence="2" type="ORF">SLEP1_g11430</name>
</gene>
<dbReference type="PANTHER" id="PTHR32208">
    <property type="entry name" value="SECRETED PROTEIN-RELATED"/>
    <property type="match status" value="1"/>
</dbReference>
<organism evidence="2 3">
    <name type="scientific">Rubroshorea leprosula</name>
    <dbReference type="NCBI Taxonomy" id="152421"/>
    <lineage>
        <taxon>Eukaryota</taxon>
        <taxon>Viridiplantae</taxon>
        <taxon>Streptophyta</taxon>
        <taxon>Embryophyta</taxon>
        <taxon>Tracheophyta</taxon>
        <taxon>Spermatophyta</taxon>
        <taxon>Magnoliopsida</taxon>
        <taxon>eudicotyledons</taxon>
        <taxon>Gunneridae</taxon>
        <taxon>Pentapetalae</taxon>
        <taxon>rosids</taxon>
        <taxon>malvids</taxon>
        <taxon>Malvales</taxon>
        <taxon>Dipterocarpaceae</taxon>
        <taxon>Rubroshorea</taxon>
    </lineage>
</organism>